<accession>I3CKH0</accession>
<proteinExistence type="predicted"/>
<dbReference type="OrthoDB" id="8527650at2"/>
<dbReference type="eggNOG" id="ENOG5032Z86">
    <property type="taxonomic scope" value="Bacteria"/>
</dbReference>
<dbReference type="InterPro" id="IPR021074">
    <property type="entry name" value="Formate_DH_dsu"/>
</dbReference>
<protein>
    <submittedName>
        <fullName evidence="1">NADH-dependent formate dehydrogenase delta subunit FdsD</fullName>
    </submittedName>
</protein>
<dbReference type="EMBL" id="JH600070">
    <property type="protein sequence ID" value="EIJ44113.1"/>
    <property type="molecule type" value="Genomic_DNA"/>
</dbReference>
<name>I3CKH0_9GAMM</name>
<dbReference type="STRING" id="395493.BegalDRAFT_3294"/>
<evidence type="ECO:0000313" key="1">
    <source>
        <dbReference type="EMBL" id="EIJ44113.1"/>
    </source>
</evidence>
<evidence type="ECO:0000313" key="2">
    <source>
        <dbReference type="Proteomes" id="UP000005744"/>
    </source>
</evidence>
<dbReference type="Pfam" id="PF11390">
    <property type="entry name" value="FdsD"/>
    <property type="match status" value="1"/>
</dbReference>
<gene>
    <name evidence="1" type="ORF">BegalDRAFT_3294</name>
</gene>
<organism evidence="1 2">
    <name type="scientific">Beggiatoa alba B18LD</name>
    <dbReference type="NCBI Taxonomy" id="395493"/>
    <lineage>
        <taxon>Bacteria</taxon>
        <taxon>Pseudomonadati</taxon>
        <taxon>Pseudomonadota</taxon>
        <taxon>Gammaproteobacteria</taxon>
        <taxon>Thiotrichales</taxon>
        <taxon>Thiotrichaceae</taxon>
        <taxon>Beggiatoa</taxon>
    </lineage>
</organism>
<reference evidence="1 2" key="1">
    <citation type="submission" date="2011-11" db="EMBL/GenBank/DDBJ databases">
        <title>Improved High-Quality Draft sequence of Beggiatoa alba B18lD.</title>
        <authorList>
            <consortium name="US DOE Joint Genome Institute"/>
            <person name="Lucas S."/>
            <person name="Han J."/>
            <person name="Lapidus A."/>
            <person name="Cheng J.-F."/>
            <person name="Goodwin L."/>
            <person name="Pitluck S."/>
            <person name="Peters L."/>
            <person name="Mikhailova N."/>
            <person name="Held B."/>
            <person name="Detter J.C."/>
            <person name="Han C."/>
            <person name="Tapia R."/>
            <person name="Land M."/>
            <person name="Hauser L."/>
            <person name="Kyrpides N."/>
            <person name="Ivanova N."/>
            <person name="Pagani I."/>
            <person name="Samuel K."/>
            <person name="Teske A."/>
            <person name="Mueller J."/>
            <person name="Woyke T."/>
        </authorList>
    </citation>
    <scope>NUCLEOTIDE SEQUENCE [LARGE SCALE GENOMIC DNA]</scope>
    <source>
        <strain evidence="1 2">B18LD</strain>
    </source>
</reference>
<sequence>MQTDNLIKMANNIGDFFKAEPDHEHAVHGITDHIQKSWELRMRQAIIEHYQKGGEGLSDLVKEAIGRLRA</sequence>
<dbReference type="Proteomes" id="UP000005744">
    <property type="component" value="Unassembled WGS sequence"/>
</dbReference>
<dbReference type="AlphaFoldDB" id="I3CKH0"/>
<keyword evidence="2" id="KW-1185">Reference proteome</keyword>
<dbReference type="RefSeq" id="WP_002691894.1">
    <property type="nucleotide sequence ID" value="NZ_JH600070.1"/>
</dbReference>
<dbReference type="HOGENOM" id="CLU_166802_0_0_6"/>